<evidence type="ECO:0000313" key="2">
    <source>
        <dbReference type="Proteomes" id="UP000245802"/>
    </source>
</evidence>
<proteinExistence type="predicted"/>
<reference evidence="1 2" key="1">
    <citation type="submission" date="2018-01" db="EMBL/GenBank/DDBJ databases">
        <title>G. obscuriglobus.</title>
        <authorList>
            <person name="Franke J."/>
            <person name="Blomberg W."/>
            <person name="Selmecki A."/>
        </authorList>
    </citation>
    <scope>NUCLEOTIDE SEQUENCE [LARGE SCALE GENOMIC DNA]</scope>
    <source>
        <strain evidence="1 2">DSM 5831</strain>
    </source>
</reference>
<dbReference type="AlphaFoldDB" id="A0A2Z3H9W1"/>
<gene>
    <name evidence="1" type="ORF">C1280_27140</name>
</gene>
<dbReference type="Proteomes" id="UP000245802">
    <property type="component" value="Chromosome"/>
</dbReference>
<dbReference type="EMBL" id="CP025958">
    <property type="protein sequence ID" value="AWM40317.1"/>
    <property type="molecule type" value="Genomic_DNA"/>
</dbReference>
<accession>A0A2Z3H9W1</accession>
<dbReference type="OrthoDB" id="263849at2"/>
<protein>
    <submittedName>
        <fullName evidence="1">Uncharacterized protein</fullName>
    </submittedName>
</protein>
<evidence type="ECO:0000313" key="1">
    <source>
        <dbReference type="EMBL" id="AWM40317.1"/>
    </source>
</evidence>
<name>A0A2Z3H9W1_9BACT</name>
<dbReference type="KEGG" id="gog:C1280_27140"/>
<dbReference type="RefSeq" id="WP_010040516.1">
    <property type="nucleotide sequence ID" value="NZ_CP025958.1"/>
</dbReference>
<sequence length="237" mass="24751">MNIVRMPQALREAKDLHGVYDDFPWYISPHLWTATLTDSGTVVAAGVGGIATLTSSDGSVADNDESYLATTIALFKPAANKPLYAEALIQFTEAATDDANVAFGLASSVGANLILDDGAGLRASGTVVAIYKVDGDTAWRFVTRNGSDVTVSQSQESAGGAGYQQLGIEVLDAFGSYATCVPTVDGRLMRDAVTGQPIRHQLLLTGLAPASLFVGAKNGGANLETTNVDYAGCWQAR</sequence>
<keyword evidence="2" id="KW-1185">Reference proteome</keyword>
<organism evidence="1 2">
    <name type="scientific">Gemmata obscuriglobus</name>
    <dbReference type="NCBI Taxonomy" id="114"/>
    <lineage>
        <taxon>Bacteria</taxon>
        <taxon>Pseudomonadati</taxon>
        <taxon>Planctomycetota</taxon>
        <taxon>Planctomycetia</taxon>
        <taxon>Gemmatales</taxon>
        <taxon>Gemmataceae</taxon>
        <taxon>Gemmata</taxon>
    </lineage>
</organism>